<gene>
    <name evidence="2" type="ORF">DGYR_LOCUS429</name>
</gene>
<proteinExistence type="inferred from homology"/>
<comment type="caution">
    <text evidence="2">The sequence shown here is derived from an EMBL/GenBank/DDBJ whole genome shotgun (WGS) entry which is preliminary data.</text>
</comment>
<protein>
    <submittedName>
        <fullName evidence="2">DgyrCDS441</fullName>
    </submittedName>
</protein>
<accession>A0A7I8V4N3</accession>
<dbReference type="PANTHER" id="PTHR18444">
    <property type="entry name" value="UPF0538 FAMILY MEMBER"/>
    <property type="match status" value="1"/>
</dbReference>
<sequence>MKTDEFLALAIETLKSKSNIPTPIRNYNYNTMKLEHKAHKYKANNPLINTENDEELILSKDALLKNCGIDCECDISFFNREDYQKFKENPTYKLE</sequence>
<dbReference type="Proteomes" id="UP000549394">
    <property type="component" value="Unassembled WGS sequence"/>
</dbReference>
<evidence type="ECO:0000313" key="2">
    <source>
        <dbReference type="EMBL" id="CAD5111095.1"/>
    </source>
</evidence>
<evidence type="ECO:0000313" key="3">
    <source>
        <dbReference type="Proteomes" id="UP000549394"/>
    </source>
</evidence>
<reference evidence="2 3" key="1">
    <citation type="submission" date="2020-08" db="EMBL/GenBank/DDBJ databases">
        <authorList>
            <person name="Hejnol A."/>
        </authorList>
    </citation>
    <scope>NUCLEOTIDE SEQUENCE [LARGE SCALE GENOMIC DNA]</scope>
</reference>
<evidence type="ECO:0000256" key="1">
    <source>
        <dbReference type="ARBA" id="ARBA00007176"/>
    </source>
</evidence>
<dbReference type="OrthoDB" id="937at2759"/>
<dbReference type="InterPro" id="IPR018794">
    <property type="entry name" value="UPF0538"/>
</dbReference>
<organism evidence="2 3">
    <name type="scientific">Dimorphilus gyrociliatus</name>
    <dbReference type="NCBI Taxonomy" id="2664684"/>
    <lineage>
        <taxon>Eukaryota</taxon>
        <taxon>Metazoa</taxon>
        <taxon>Spiralia</taxon>
        <taxon>Lophotrochozoa</taxon>
        <taxon>Annelida</taxon>
        <taxon>Polychaeta</taxon>
        <taxon>Polychaeta incertae sedis</taxon>
        <taxon>Dinophilidae</taxon>
        <taxon>Dimorphilus</taxon>
    </lineage>
</organism>
<dbReference type="EMBL" id="CAJFCJ010000001">
    <property type="protein sequence ID" value="CAD5111095.1"/>
    <property type="molecule type" value="Genomic_DNA"/>
</dbReference>
<dbReference type="AlphaFoldDB" id="A0A7I8V4N3"/>
<name>A0A7I8V4N3_9ANNE</name>
<dbReference type="PANTHER" id="PTHR18444:SF9">
    <property type="entry name" value="UPF0538 PROTEIN C2ORF76"/>
    <property type="match status" value="1"/>
</dbReference>
<dbReference type="Pfam" id="PF10209">
    <property type="entry name" value="DUF2340"/>
    <property type="match status" value="1"/>
</dbReference>
<keyword evidence="3" id="KW-1185">Reference proteome</keyword>
<comment type="similarity">
    <text evidence="1">Belongs to the UPF0538 family.</text>
</comment>